<dbReference type="InterPro" id="IPR055706">
    <property type="entry name" value="Slg1/2_DUF7282"/>
</dbReference>
<evidence type="ECO:0000313" key="2">
    <source>
        <dbReference type="EMBL" id="RAL22369.1"/>
    </source>
</evidence>
<dbReference type="Proteomes" id="UP000249169">
    <property type="component" value="Unassembled WGS sequence"/>
</dbReference>
<proteinExistence type="predicted"/>
<keyword evidence="3" id="KW-1185">Reference proteome</keyword>
<dbReference type="Pfam" id="PF23951">
    <property type="entry name" value="DUF7282"/>
    <property type="match status" value="3"/>
</dbReference>
<dbReference type="RefSeq" id="WP_111729940.1">
    <property type="nucleotide sequence ID" value="NZ_QHKO01000004.1"/>
</dbReference>
<feature type="domain" description="DUF7282" evidence="1">
    <location>
        <begin position="249"/>
        <end position="361"/>
    </location>
</feature>
<sequence>MFTTALVACGYDEIPLFNEPENLLIIEDQSPPLATEIQISRVIAESAGFITIHDADADGTPANLLGTLPVDAGSATDLTVELTRHLVDQELLLGSLYLSDSDPESFEPDDHQVATSQGEPLQVAFTVSLEAIAITPALDVENQMVDPPYEVLISQVATTEPAWLVIRTDNEGQPGDVIGSALLARGIYQNMRVALHRDAFDQERLHASLHIDARADDAFDPASDLPVAINNTPLERAFTVALPERDPAATLTVQDQSVDLNNASRIVIASAELIGTAGWLVIYNDNGGRPGTVLASKLLDAGVHQNVAFELNEALTDDTTLYARIHQENPADGNFTYDGQNGEDPVVMVDQKPVVARFSVTPIDPNTPAIIVRDQILESRPLNQIHIDAVVYNQPGHLVVFDHNDAFLGTLELGAEPAIKSNLTLTLSRDIEGIESLRARLYTDTTAGDAFDRDQDPQVTDANGAPVEASFTVDLLTMALETRDLLLDQVSTEVRIDLVHARQDLTLEIVAEDDDTKLLAEASLDYGIHEDIALTLDRPLLDGERLVAQLFIQNNEGVRVPARDPSGAPLRATFEVSVPPGTPAIFLTLSTSGSNYRVTRVLPAGYAHIIDGGYQASDPTLTLYKGWRYGINNTVFADNPLEFGKRVAISFTSLLSQRGDGAYDGDSRVNRRVDGQRIWFTLSDDLVNAGLNRYRSATVGFGIGRRGDLRISDAPGLRQR</sequence>
<feature type="domain" description="DUF7282" evidence="1">
    <location>
        <begin position="138"/>
        <end position="233"/>
    </location>
</feature>
<protein>
    <recommendedName>
        <fullName evidence="1">DUF7282 domain-containing protein</fullName>
    </recommendedName>
</protein>
<feature type="domain" description="DUF7282" evidence="1">
    <location>
        <begin position="34"/>
        <end position="122"/>
    </location>
</feature>
<name>A0A328C543_9DELT</name>
<dbReference type="OrthoDB" id="5479313at2"/>
<dbReference type="AlphaFoldDB" id="A0A328C543"/>
<organism evidence="2 3">
    <name type="scientific">Lujinxingia litoralis</name>
    <dbReference type="NCBI Taxonomy" id="2211119"/>
    <lineage>
        <taxon>Bacteria</taxon>
        <taxon>Deltaproteobacteria</taxon>
        <taxon>Bradymonadales</taxon>
        <taxon>Lujinxingiaceae</taxon>
        <taxon>Lujinxingia</taxon>
    </lineage>
</organism>
<reference evidence="2 3" key="1">
    <citation type="submission" date="2018-05" db="EMBL/GenBank/DDBJ databases">
        <title>Lujinxingia marina gen. nov. sp. nov., a new facultative anaerobic member of the class Deltaproteobacteria, and proposal of Lujinxingaceae fam. nov.</title>
        <authorList>
            <person name="Li C.-M."/>
        </authorList>
    </citation>
    <scope>NUCLEOTIDE SEQUENCE [LARGE SCALE GENOMIC DNA]</scope>
    <source>
        <strain evidence="2 3">B210</strain>
    </source>
</reference>
<gene>
    <name evidence="2" type="ORF">DL240_11000</name>
</gene>
<comment type="caution">
    <text evidence="2">The sequence shown here is derived from an EMBL/GenBank/DDBJ whole genome shotgun (WGS) entry which is preliminary data.</text>
</comment>
<accession>A0A328C543</accession>
<evidence type="ECO:0000313" key="3">
    <source>
        <dbReference type="Proteomes" id="UP000249169"/>
    </source>
</evidence>
<evidence type="ECO:0000259" key="1">
    <source>
        <dbReference type="Pfam" id="PF23951"/>
    </source>
</evidence>
<dbReference type="EMBL" id="QHKO01000004">
    <property type="protein sequence ID" value="RAL22369.1"/>
    <property type="molecule type" value="Genomic_DNA"/>
</dbReference>